<proteinExistence type="predicted"/>
<dbReference type="RefSeq" id="WP_316026800.1">
    <property type="nucleotide sequence ID" value="NZ_JAWDIO010000002.1"/>
</dbReference>
<name>A0ABU3SZ34_9ALTE</name>
<accession>A0ABU3SZ34</accession>
<evidence type="ECO:0000313" key="3">
    <source>
        <dbReference type="Proteomes" id="UP001247805"/>
    </source>
</evidence>
<comment type="caution">
    <text evidence="2">The sequence shown here is derived from an EMBL/GenBank/DDBJ whole genome shotgun (WGS) entry which is preliminary data.</text>
</comment>
<keyword evidence="3" id="KW-1185">Reference proteome</keyword>
<organism evidence="2 3">
    <name type="scientific">Paraglaciecola aquimarina</name>
    <dbReference type="NCBI Taxonomy" id="1235557"/>
    <lineage>
        <taxon>Bacteria</taxon>
        <taxon>Pseudomonadati</taxon>
        <taxon>Pseudomonadota</taxon>
        <taxon>Gammaproteobacteria</taxon>
        <taxon>Alteromonadales</taxon>
        <taxon>Alteromonadaceae</taxon>
        <taxon>Paraglaciecola</taxon>
    </lineage>
</organism>
<sequence>MKYSHLIGATALIFMTGSTGASTDSTSLYLNRDLGFNVEGYNYQQKEFPCDVDKVLVKDIVARGTKQNLTIETVATGDSIPQSTAPILAIEIDHLNLGKKGFNFGNTKAKNALPSMKVTVGLIRNEEQGGTLLAEHSCAILTLNQVSPANSSILDMGTYGLSVCDVTHKCLTDLSHDIVDWVTTQL</sequence>
<feature type="chain" id="PRO_5046393238" evidence="1">
    <location>
        <begin position="22"/>
        <end position="186"/>
    </location>
</feature>
<feature type="signal peptide" evidence="1">
    <location>
        <begin position="1"/>
        <end position="21"/>
    </location>
</feature>
<reference evidence="2 3" key="1">
    <citation type="submission" date="2023-10" db="EMBL/GenBank/DDBJ databases">
        <title>Glaciecola aquimarina strain GGW-M5 nov., isolated from a coastal seawater.</title>
        <authorList>
            <person name="Bayburt H."/>
            <person name="Kim J.M."/>
            <person name="Choi B.J."/>
            <person name="Jeon C.O."/>
        </authorList>
    </citation>
    <scope>NUCLEOTIDE SEQUENCE [LARGE SCALE GENOMIC DNA]</scope>
    <source>
        <strain evidence="2 3">KCTC 32108</strain>
    </source>
</reference>
<evidence type="ECO:0000313" key="2">
    <source>
        <dbReference type="EMBL" id="MDU0355253.1"/>
    </source>
</evidence>
<dbReference type="Proteomes" id="UP001247805">
    <property type="component" value="Unassembled WGS sequence"/>
</dbReference>
<keyword evidence="1" id="KW-0732">Signal</keyword>
<gene>
    <name evidence="2" type="ORF">RS130_16280</name>
</gene>
<dbReference type="EMBL" id="JAWDIO010000002">
    <property type="protein sequence ID" value="MDU0355253.1"/>
    <property type="molecule type" value="Genomic_DNA"/>
</dbReference>
<evidence type="ECO:0000256" key="1">
    <source>
        <dbReference type="SAM" id="SignalP"/>
    </source>
</evidence>
<protein>
    <submittedName>
        <fullName evidence="2">Uncharacterized protein</fullName>
    </submittedName>
</protein>